<reference evidence="3 4" key="1">
    <citation type="submission" date="2021-03" db="EMBL/GenBank/DDBJ databases">
        <title>Novel species identification of genus Shewanella.</title>
        <authorList>
            <person name="Liu G."/>
            <person name="Zhang Q."/>
        </authorList>
    </citation>
    <scope>NUCLEOTIDE SEQUENCE [LARGE SCALE GENOMIC DNA]</scope>
    <source>
        <strain evidence="3 4">FJAT-51800</strain>
    </source>
</reference>
<gene>
    <name evidence="3" type="ORF">JYB87_12745</name>
</gene>
<sequence length="103" mass="10982">MALQVLRWSFDLQSHSTITADGYYQLLSNHIVTLAPGGGGMEPLKPKLDDGGSGLEPQAQSMPSSIAQDAATQTNDNAFGTNGFIIVAVVVVVLAAIFWHKQR</sequence>
<evidence type="ECO:0000256" key="1">
    <source>
        <dbReference type="SAM" id="MobiDB-lite"/>
    </source>
</evidence>
<organism evidence="3 4">
    <name type="scientific">Shewanella avicenniae</name>
    <dbReference type="NCBI Taxonomy" id="2814294"/>
    <lineage>
        <taxon>Bacteria</taxon>
        <taxon>Pseudomonadati</taxon>
        <taxon>Pseudomonadota</taxon>
        <taxon>Gammaproteobacteria</taxon>
        <taxon>Alteromonadales</taxon>
        <taxon>Shewanellaceae</taxon>
        <taxon>Shewanella</taxon>
    </lineage>
</organism>
<feature type="transmembrane region" description="Helical" evidence="2">
    <location>
        <begin position="79"/>
        <end position="99"/>
    </location>
</feature>
<accession>A0ABX7QNM1</accession>
<name>A0ABX7QNM1_9GAMM</name>
<evidence type="ECO:0000313" key="3">
    <source>
        <dbReference type="EMBL" id="QSX32617.1"/>
    </source>
</evidence>
<keyword evidence="2" id="KW-1133">Transmembrane helix</keyword>
<feature type="region of interest" description="Disordered" evidence="1">
    <location>
        <begin position="42"/>
        <end position="69"/>
    </location>
</feature>
<feature type="compositionally biased region" description="Polar residues" evidence="1">
    <location>
        <begin position="58"/>
        <end position="69"/>
    </location>
</feature>
<evidence type="ECO:0000313" key="4">
    <source>
        <dbReference type="Proteomes" id="UP000662770"/>
    </source>
</evidence>
<proteinExistence type="predicted"/>
<keyword evidence="2" id="KW-0812">Transmembrane</keyword>
<protein>
    <submittedName>
        <fullName evidence="3">Uncharacterized protein</fullName>
    </submittedName>
</protein>
<dbReference type="Proteomes" id="UP000662770">
    <property type="component" value="Chromosome"/>
</dbReference>
<keyword evidence="4" id="KW-1185">Reference proteome</keyword>
<dbReference type="EMBL" id="CP071503">
    <property type="protein sequence ID" value="QSX32617.1"/>
    <property type="molecule type" value="Genomic_DNA"/>
</dbReference>
<keyword evidence="2" id="KW-0472">Membrane</keyword>
<evidence type="ECO:0000256" key="2">
    <source>
        <dbReference type="SAM" id="Phobius"/>
    </source>
</evidence>
<dbReference type="RefSeq" id="WP_207353858.1">
    <property type="nucleotide sequence ID" value="NZ_CP071503.1"/>
</dbReference>